<keyword evidence="6 11" id="KW-0812">Transmembrane</keyword>
<comment type="subunit">
    <text evidence="4 11">Heterodimer with ALG13 to form a functional enzyme.</text>
</comment>
<evidence type="ECO:0000256" key="7">
    <source>
        <dbReference type="ARBA" id="ARBA00022824"/>
    </source>
</evidence>
<evidence type="ECO:0000256" key="10">
    <source>
        <dbReference type="ARBA" id="ARBA00032062"/>
    </source>
</evidence>
<comment type="subcellular location">
    <subcellularLocation>
        <location evidence="1 11">Endoplasmic reticulum membrane</location>
        <topology evidence="1 11">Single-pass membrane protein</topology>
    </subcellularLocation>
    <subcellularLocation>
        <location evidence="2">Nucleus membrane</location>
        <topology evidence="2">Single-pass membrane protein</topology>
    </subcellularLocation>
</comment>
<protein>
    <recommendedName>
        <fullName evidence="5 11">UDP-N-acetylglucosamine transferase subunit ALG14</fullName>
    </recommendedName>
    <alternativeName>
        <fullName evidence="10 11">Asparagine-linked glycosylation protein 14</fullName>
    </alternativeName>
</protein>
<evidence type="ECO:0000256" key="3">
    <source>
        <dbReference type="ARBA" id="ARBA00009731"/>
    </source>
</evidence>
<evidence type="ECO:0000313" key="12">
    <source>
        <dbReference type="EMBL" id="KAA8644827.1"/>
    </source>
</evidence>
<keyword evidence="12" id="KW-0808">Transferase</keyword>
<sequence>MATDLRTVLASLGGIIILTTAFRALTSALVSVPRWRKRQTPTHLLIVLGSGGHTAEMFSMLRRAKLDPSEYTHRTYVVSSGDHFSARAAAKFEVDLLDSTGSYTVVTVPRARRVHQSYLTAPFSALHCFHACLLVLRGRHPDQKLSHLPMASPYPDLILTNGPATGVCVILAARLLRLYHSLVALFTCRNRLQGTGPANQTDGTQWLIQDCFQLRTIFVESWARVTSLSLSGKLLLPFADRFLVQWPALAGKRAWRGMRPTEYVGTLVE</sequence>
<dbReference type="EMBL" id="SOSA01000322">
    <property type="protein sequence ID" value="THC92591.1"/>
    <property type="molecule type" value="Genomic_DNA"/>
</dbReference>
<comment type="function">
    <text evidence="11">Involved in protein N-glycosylation. Essential for the second step of the dolichol-linked oligosaccharide pathway. Anchors the catalytic subunit ALG13 to the ER.</text>
</comment>
<dbReference type="GeneID" id="54331737"/>
<dbReference type="GO" id="GO:0043541">
    <property type="term" value="C:UDP-N-acetylglucosamine transferase complex"/>
    <property type="evidence" value="ECO:0007669"/>
    <property type="project" value="TreeGrafter"/>
</dbReference>
<reference evidence="13 14" key="1">
    <citation type="submission" date="2019-03" db="EMBL/GenBank/DDBJ databases">
        <title>The genome sequence of a newly discovered highly antifungal drug resistant Aspergillus species, Aspergillus tanneri NIH 1004.</title>
        <authorList>
            <person name="Mounaud S."/>
            <person name="Singh I."/>
            <person name="Joardar V."/>
            <person name="Pakala S."/>
            <person name="Pakala S."/>
            <person name="Venepally P."/>
            <person name="Hoover J."/>
            <person name="Nierman W."/>
            <person name="Chung J."/>
            <person name="Losada L."/>
        </authorList>
    </citation>
    <scope>NUCLEOTIDE SEQUENCE [LARGE SCALE GENOMIC DNA]</scope>
    <source>
        <strain evidence="13 14">NIH1004</strain>
    </source>
</reference>
<evidence type="ECO:0000256" key="1">
    <source>
        <dbReference type="ARBA" id="ARBA00004389"/>
    </source>
</evidence>
<keyword evidence="14" id="KW-1185">Reference proteome</keyword>
<dbReference type="GO" id="GO:0006488">
    <property type="term" value="P:dolichol-linked oligosaccharide biosynthetic process"/>
    <property type="evidence" value="ECO:0007669"/>
    <property type="project" value="InterPro"/>
</dbReference>
<dbReference type="EMBL" id="QUQM01000006">
    <property type="protein sequence ID" value="KAA8644827.1"/>
    <property type="molecule type" value="Genomic_DNA"/>
</dbReference>
<dbReference type="STRING" id="1220188.A0A4S3JHA8"/>
<dbReference type="Gene3D" id="3.40.50.2000">
    <property type="entry name" value="Glycogen Phosphorylase B"/>
    <property type="match status" value="1"/>
</dbReference>
<evidence type="ECO:0000256" key="5">
    <source>
        <dbReference type="ARBA" id="ARBA00017467"/>
    </source>
</evidence>
<dbReference type="VEuPathDB" id="FungiDB:EYZ11_007921"/>
<evidence type="ECO:0000313" key="14">
    <source>
        <dbReference type="Proteomes" id="UP000308092"/>
    </source>
</evidence>
<dbReference type="GO" id="GO:0031965">
    <property type="term" value="C:nuclear membrane"/>
    <property type="evidence" value="ECO:0007669"/>
    <property type="project" value="UniProtKB-SubCell"/>
</dbReference>
<reference evidence="12 15" key="2">
    <citation type="submission" date="2019-08" db="EMBL/GenBank/DDBJ databases">
        <title>The genome sequence of a newly discovered highly antifungal drug resistant Aspergillus species, Aspergillus tanneri NIH 1004.</title>
        <authorList>
            <person name="Mounaud S."/>
            <person name="Singh I."/>
            <person name="Joardar V."/>
            <person name="Pakala S."/>
            <person name="Pakala S."/>
            <person name="Venepally P."/>
            <person name="Chung J.K."/>
            <person name="Losada L."/>
            <person name="Nierman W.C."/>
        </authorList>
    </citation>
    <scope>NUCLEOTIDE SEQUENCE [LARGE SCALE GENOMIC DNA]</scope>
    <source>
        <strain evidence="12 15">NIH1004</strain>
    </source>
</reference>
<keyword evidence="8 11" id="KW-1133">Transmembrane helix</keyword>
<dbReference type="Proteomes" id="UP000324241">
    <property type="component" value="Unassembled WGS sequence"/>
</dbReference>
<evidence type="ECO:0000256" key="4">
    <source>
        <dbReference type="ARBA" id="ARBA00011335"/>
    </source>
</evidence>
<evidence type="ECO:0000256" key="6">
    <source>
        <dbReference type="ARBA" id="ARBA00022692"/>
    </source>
</evidence>
<gene>
    <name evidence="11 12" type="primary">ALG14</name>
    <name evidence="12" type="ORF">ATNIH1004_009035</name>
    <name evidence="13" type="ORF">EYZ11_007921</name>
</gene>
<proteinExistence type="inferred from homology"/>
<dbReference type="OrthoDB" id="37659at2759"/>
<evidence type="ECO:0000256" key="9">
    <source>
        <dbReference type="ARBA" id="ARBA00023136"/>
    </source>
</evidence>
<evidence type="ECO:0000313" key="15">
    <source>
        <dbReference type="Proteomes" id="UP000324241"/>
    </source>
</evidence>
<keyword evidence="9 11" id="KW-0472">Membrane</keyword>
<dbReference type="Proteomes" id="UP000308092">
    <property type="component" value="Unassembled WGS sequence"/>
</dbReference>
<evidence type="ECO:0000256" key="2">
    <source>
        <dbReference type="ARBA" id="ARBA00004590"/>
    </source>
</evidence>
<dbReference type="AlphaFoldDB" id="A0A4S3JHA8"/>
<dbReference type="GO" id="GO:0004577">
    <property type="term" value="F:N-acetylglucosaminyldiphosphodolichol N-acetylglucosaminyltransferase activity"/>
    <property type="evidence" value="ECO:0007669"/>
    <property type="project" value="TreeGrafter"/>
</dbReference>
<dbReference type="PANTHER" id="PTHR12154:SF4">
    <property type="entry name" value="UDP-N-ACETYLGLUCOSAMINE TRANSFERASE SUBUNIT ALG14 HOMOLOG"/>
    <property type="match status" value="1"/>
</dbReference>
<evidence type="ECO:0000256" key="11">
    <source>
        <dbReference type="RuleBase" id="RU362127"/>
    </source>
</evidence>
<evidence type="ECO:0000256" key="8">
    <source>
        <dbReference type="ARBA" id="ARBA00022989"/>
    </source>
</evidence>
<dbReference type="Pfam" id="PF08660">
    <property type="entry name" value="Alg14"/>
    <property type="match status" value="1"/>
</dbReference>
<evidence type="ECO:0000313" key="13">
    <source>
        <dbReference type="EMBL" id="THC92591.1"/>
    </source>
</evidence>
<dbReference type="InterPro" id="IPR013969">
    <property type="entry name" value="Oligosacch_biosynth_Alg14"/>
</dbReference>
<keyword evidence="7 11" id="KW-0256">Endoplasmic reticulum</keyword>
<feature type="transmembrane region" description="Helical" evidence="11">
    <location>
        <begin position="12"/>
        <end position="32"/>
    </location>
</feature>
<name>A0A4S3JHA8_9EURO</name>
<dbReference type="PANTHER" id="PTHR12154">
    <property type="entry name" value="GLYCOSYL TRANSFERASE-RELATED"/>
    <property type="match status" value="1"/>
</dbReference>
<organism evidence="13 14">
    <name type="scientific">Aspergillus tanneri</name>
    <dbReference type="NCBI Taxonomy" id="1220188"/>
    <lineage>
        <taxon>Eukaryota</taxon>
        <taxon>Fungi</taxon>
        <taxon>Dikarya</taxon>
        <taxon>Ascomycota</taxon>
        <taxon>Pezizomycotina</taxon>
        <taxon>Eurotiomycetes</taxon>
        <taxon>Eurotiomycetidae</taxon>
        <taxon>Eurotiales</taxon>
        <taxon>Aspergillaceae</taxon>
        <taxon>Aspergillus</taxon>
        <taxon>Aspergillus subgen. Circumdati</taxon>
    </lineage>
</organism>
<comment type="caution">
    <text evidence="13">The sequence shown here is derived from an EMBL/GenBank/DDBJ whole genome shotgun (WGS) entry which is preliminary data.</text>
</comment>
<accession>A0A4S3JHA8</accession>
<dbReference type="RefSeq" id="XP_033424188.1">
    <property type="nucleotide sequence ID" value="XM_033573636.1"/>
</dbReference>
<comment type="similarity">
    <text evidence="3 11">Belongs to the ALG14 family.</text>
</comment>